<evidence type="ECO:0000313" key="1">
    <source>
        <dbReference type="EMBL" id="RKO71191.1"/>
    </source>
</evidence>
<dbReference type="RefSeq" id="WP_121124742.1">
    <property type="nucleotide sequence ID" value="NZ_RBWS01000009.1"/>
</dbReference>
<dbReference type="Gene3D" id="3.80.10.10">
    <property type="entry name" value="Ribonuclease Inhibitor"/>
    <property type="match status" value="1"/>
</dbReference>
<gene>
    <name evidence="1" type="ORF">D7322_13635</name>
</gene>
<comment type="caution">
    <text evidence="1">The sequence shown here is derived from an EMBL/GenBank/DDBJ whole genome shotgun (WGS) entry which is preliminary data.</text>
</comment>
<proteinExistence type="predicted"/>
<dbReference type="Proteomes" id="UP000282423">
    <property type="component" value="Unassembled WGS sequence"/>
</dbReference>
<protein>
    <recommendedName>
        <fullName evidence="3">Leucine-rich repeat domain-containing protein</fullName>
    </recommendedName>
</protein>
<name>A0A420VXU6_9SPHI</name>
<dbReference type="OrthoDB" id="701924at2"/>
<evidence type="ECO:0000313" key="2">
    <source>
        <dbReference type="Proteomes" id="UP000282423"/>
    </source>
</evidence>
<organism evidence="1 2">
    <name type="scientific">Sphingobacterium puteale</name>
    <dbReference type="NCBI Taxonomy" id="2420510"/>
    <lineage>
        <taxon>Bacteria</taxon>
        <taxon>Pseudomonadati</taxon>
        <taxon>Bacteroidota</taxon>
        <taxon>Sphingobacteriia</taxon>
        <taxon>Sphingobacteriales</taxon>
        <taxon>Sphingobacteriaceae</taxon>
        <taxon>Sphingobacterium</taxon>
    </lineage>
</organism>
<dbReference type="AlphaFoldDB" id="A0A420VXU6"/>
<dbReference type="EMBL" id="RBWS01000009">
    <property type="protein sequence ID" value="RKO71191.1"/>
    <property type="molecule type" value="Genomic_DNA"/>
</dbReference>
<reference evidence="1 2" key="1">
    <citation type="submission" date="2018-10" db="EMBL/GenBank/DDBJ databases">
        <title>Sphingobacterium sp. M05W1-28.</title>
        <authorList>
            <person name="Cai H."/>
        </authorList>
    </citation>
    <scope>NUCLEOTIDE SEQUENCE [LARGE SCALE GENOMIC DNA]</scope>
    <source>
        <strain evidence="1 2">M05W1-28</strain>
    </source>
</reference>
<keyword evidence="2" id="KW-1185">Reference proteome</keyword>
<dbReference type="InterPro" id="IPR032675">
    <property type="entry name" value="LRR_dom_sf"/>
</dbReference>
<dbReference type="SUPFAM" id="SSF52058">
    <property type="entry name" value="L domain-like"/>
    <property type="match status" value="1"/>
</dbReference>
<sequence>MDLKEIKNIQDFQQFLFQQKNENFVQADDSNYSKTICGTDFRSEILYVLPSTETLENIRFYDNLKFITINNYKIDRKNLDALKKYKNNLTDVSHLHIWNIKQNDLDLISLFPNLTHLLISHVKKADFSFNRLDELTNLNTLCLLSLNKVSDFNFLPNASKSRIKNLSLTYTSNLKSLNGIDKFENLEHLSLFASTTESNKKVDLDDLSGMENLTKLKTFEIGYFRFNNTEMANRLSVLKELKEFVIDNIKYANI</sequence>
<evidence type="ECO:0008006" key="3">
    <source>
        <dbReference type="Google" id="ProtNLM"/>
    </source>
</evidence>
<accession>A0A420VXU6</accession>